<evidence type="ECO:0000313" key="4">
    <source>
        <dbReference type="Proteomes" id="UP000031192"/>
    </source>
</evidence>
<organism evidence="3 4">
    <name type="scientific">Metarhizium guizhouense (strain ARSEF 977)</name>
    <dbReference type="NCBI Taxonomy" id="1276136"/>
    <lineage>
        <taxon>Eukaryota</taxon>
        <taxon>Fungi</taxon>
        <taxon>Dikarya</taxon>
        <taxon>Ascomycota</taxon>
        <taxon>Pezizomycotina</taxon>
        <taxon>Sordariomycetes</taxon>
        <taxon>Hypocreomycetidae</taxon>
        <taxon>Hypocreales</taxon>
        <taxon>Clavicipitaceae</taxon>
        <taxon>Metarhizium</taxon>
    </lineage>
</organism>
<protein>
    <submittedName>
        <fullName evidence="3">Brct</fullName>
    </submittedName>
</protein>
<dbReference type="Proteomes" id="UP000031192">
    <property type="component" value="Unassembled WGS sequence"/>
</dbReference>
<dbReference type="HOGENOM" id="CLU_1069924_0_0_1"/>
<accession>A0A0B4HRV7</accession>
<dbReference type="EMBL" id="AZNH01000097">
    <property type="protein sequence ID" value="KID82214.1"/>
    <property type="molecule type" value="Genomic_DNA"/>
</dbReference>
<evidence type="ECO:0000313" key="3">
    <source>
        <dbReference type="EMBL" id="KID82214.1"/>
    </source>
</evidence>
<evidence type="ECO:0000256" key="1">
    <source>
        <dbReference type="SAM" id="MobiDB-lite"/>
    </source>
</evidence>
<feature type="compositionally biased region" description="Polar residues" evidence="1">
    <location>
        <begin position="186"/>
        <end position="197"/>
    </location>
</feature>
<sequence length="260" mass="29242">MRPSLSLSEFVHKCQLANIWVRQEMAHQKPTKSTSGGQNIVAVKGRFLTTHRLTHRDLSKKIKACGGIFVPDVQKRVTHIVVDDNWAKSGDHRLKGFANLMPVDWILASENGEFAETAKYRRKLNTKRVNGALESNCLDFDVRNVNNKSHYTCSQSPPEPLSHAQTEPSTSLSSNGQFKKAPTPPNHNQVDRQQAANRSKRRDVYSVGARLTSYRPPPLPHKNVTDVSVRIVYDHGLNIAEVDDDYGHYIVVPNAELTEK</sequence>
<feature type="domain" description="BRCT" evidence="2">
    <location>
        <begin position="57"/>
        <end position="106"/>
    </location>
</feature>
<reference evidence="3 4" key="1">
    <citation type="journal article" date="2014" name="Proc. Natl. Acad. Sci. U.S.A.">
        <title>Trajectory and genomic determinants of fungal-pathogen speciation and host adaptation.</title>
        <authorList>
            <person name="Hu X."/>
            <person name="Xiao G."/>
            <person name="Zheng P."/>
            <person name="Shang Y."/>
            <person name="Su Y."/>
            <person name="Zhang X."/>
            <person name="Liu X."/>
            <person name="Zhan S."/>
            <person name="St Leger R.J."/>
            <person name="Wang C."/>
        </authorList>
    </citation>
    <scope>NUCLEOTIDE SEQUENCE [LARGE SCALE GENOMIC DNA]</scope>
    <source>
        <strain evidence="3 4">ARSEF 977</strain>
    </source>
</reference>
<dbReference type="Pfam" id="PF00533">
    <property type="entry name" value="BRCT"/>
    <property type="match status" value="1"/>
</dbReference>
<proteinExistence type="predicted"/>
<dbReference type="AlphaFoldDB" id="A0A0B4HRV7"/>
<name>A0A0B4HRV7_METGA</name>
<dbReference type="CDD" id="cd00027">
    <property type="entry name" value="BRCT"/>
    <property type="match status" value="1"/>
</dbReference>
<comment type="caution">
    <text evidence="3">The sequence shown here is derived from an EMBL/GenBank/DDBJ whole genome shotgun (WGS) entry which is preliminary data.</text>
</comment>
<gene>
    <name evidence="3" type="ORF">MGU_10472</name>
</gene>
<dbReference type="InterPro" id="IPR001357">
    <property type="entry name" value="BRCT_dom"/>
</dbReference>
<dbReference type="InterPro" id="IPR036420">
    <property type="entry name" value="BRCT_dom_sf"/>
</dbReference>
<dbReference type="Gene3D" id="3.40.50.10190">
    <property type="entry name" value="BRCT domain"/>
    <property type="match status" value="1"/>
</dbReference>
<keyword evidence="4" id="KW-1185">Reference proteome</keyword>
<evidence type="ECO:0000259" key="2">
    <source>
        <dbReference type="Pfam" id="PF00533"/>
    </source>
</evidence>
<feature type="region of interest" description="Disordered" evidence="1">
    <location>
        <begin position="150"/>
        <end position="205"/>
    </location>
</feature>
<dbReference type="SUPFAM" id="SSF52113">
    <property type="entry name" value="BRCT domain"/>
    <property type="match status" value="1"/>
</dbReference>
<feature type="compositionally biased region" description="Polar residues" evidence="1">
    <location>
        <begin position="163"/>
        <end position="177"/>
    </location>
</feature>